<dbReference type="InterPro" id="IPR011600">
    <property type="entry name" value="Pept_C14_caspase"/>
</dbReference>
<dbReference type="InterPro" id="IPR018247">
    <property type="entry name" value="EF_Hand_1_Ca_BS"/>
</dbReference>
<gene>
    <name evidence="4" type="ORF">PLANPX_6074</name>
</gene>
<dbReference type="RefSeq" id="WP_172992349.1">
    <property type="nucleotide sequence ID" value="NZ_AP021861.1"/>
</dbReference>
<dbReference type="GO" id="GO:0004197">
    <property type="term" value="F:cysteine-type endopeptidase activity"/>
    <property type="evidence" value="ECO:0007669"/>
    <property type="project" value="InterPro"/>
</dbReference>
<dbReference type="Proteomes" id="UP000326837">
    <property type="component" value="Chromosome"/>
</dbReference>
<dbReference type="Pfam" id="PF05641">
    <property type="entry name" value="Agenet"/>
    <property type="match status" value="1"/>
</dbReference>
<sequence length="384" mass="43372">MRLSAWLLAVLCGLSISVKGGRASADADNGELDWDPATTSVFIVGILEWERSDLYGSFPACMPNRRDEQLAQFFRKAGVPEERLVYLQDSEATKARIKKELKQLLDETDEGEMVVIYFAGHGYRDEDSNETWFACYDAGDENESGWGVPEIFDAVENHFSGDRALLLADCCHSGALYDEAKVRAPDSDVTYGVITSSYAHNTSTGNWTFTDSLLSGWRGEGAVDLNGNGYVELREIARYGELELAFIEGQKSMFYASEEFPRAAALAEVEEEKTPRVGERVEVEWKGKWFRAKTIAVDGDQVQVHYNGFSSDTDEWVGPDRVRPYYPAQFAEGDQVEVMWDKDEKWYPARIERGWFGLHKVRYDGFDSSSDEWVGPGKVRLRVE</sequence>
<reference evidence="5" key="1">
    <citation type="submission" date="2019-10" db="EMBL/GenBank/DDBJ databases">
        <title>Lacipirellula parvula gen. nov., sp. nov., representing a lineage of planctomycetes widespread in freshwater anoxic habitats, and description of the family Lacipirellulaceae.</title>
        <authorList>
            <person name="Dedysh S.N."/>
            <person name="Kulichevskaya I.S."/>
            <person name="Beletsky A.V."/>
            <person name="Rakitin A.L."/>
            <person name="Mardanov A.V."/>
            <person name="Ivanova A.A."/>
            <person name="Saltykova V.X."/>
            <person name="Rijpstra W.I.C."/>
            <person name="Sinninghe Damste J.S."/>
            <person name="Ravin N.V."/>
        </authorList>
    </citation>
    <scope>NUCLEOTIDE SEQUENCE [LARGE SCALE GENOMIC DNA]</scope>
    <source>
        <strain evidence="5">PX69</strain>
    </source>
</reference>
<feature type="signal peptide" evidence="1">
    <location>
        <begin position="1"/>
        <end position="20"/>
    </location>
</feature>
<evidence type="ECO:0000313" key="5">
    <source>
        <dbReference type="Proteomes" id="UP000326837"/>
    </source>
</evidence>
<evidence type="ECO:0000259" key="2">
    <source>
        <dbReference type="Pfam" id="PF00656"/>
    </source>
</evidence>
<accession>A0A5K7XJZ1</accession>
<dbReference type="Gene3D" id="2.30.30.140">
    <property type="match status" value="2"/>
</dbReference>
<dbReference type="Gene3D" id="3.40.50.1460">
    <property type="match status" value="1"/>
</dbReference>
<dbReference type="Pfam" id="PF00656">
    <property type="entry name" value="Peptidase_C14"/>
    <property type="match status" value="1"/>
</dbReference>
<name>A0A5K7XJZ1_9BACT</name>
<dbReference type="KEGG" id="lpav:PLANPX_6074"/>
<feature type="domain" description="Agenet-like" evidence="3">
    <location>
        <begin position="278"/>
        <end position="327"/>
    </location>
</feature>
<dbReference type="PROSITE" id="PS00018">
    <property type="entry name" value="EF_HAND_1"/>
    <property type="match status" value="1"/>
</dbReference>
<dbReference type="AlphaFoldDB" id="A0A5K7XJZ1"/>
<protein>
    <submittedName>
        <fullName evidence="4">Uncharacterized protein</fullName>
    </submittedName>
</protein>
<evidence type="ECO:0000313" key="4">
    <source>
        <dbReference type="EMBL" id="BBO36462.1"/>
    </source>
</evidence>
<keyword evidence="1" id="KW-0732">Signal</keyword>
<organism evidence="4 5">
    <name type="scientific">Lacipirellula parvula</name>
    <dbReference type="NCBI Taxonomy" id="2650471"/>
    <lineage>
        <taxon>Bacteria</taxon>
        <taxon>Pseudomonadati</taxon>
        <taxon>Planctomycetota</taxon>
        <taxon>Planctomycetia</taxon>
        <taxon>Pirellulales</taxon>
        <taxon>Lacipirellulaceae</taxon>
        <taxon>Lacipirellula</taxon>
    </lineage>
</organism>
<dbReference type="GO" id="GO:0006508">
    <property type="term" value="P:proteolysis"/>
    <property type="evidence" value="ECO:0007669"/>
    <property type="project" value="InterPro"/>
</dbReference>
<feature type="domain" description="Peptidase C14 caspase" evidence="2">
    <location>
        <begin position="68"/>
        <end position="219"/>
    </location>
</feature>
<evidence type="ECO:0000259" key="3">
    <source>
        <dbReference type="Pfam" id="PF05641"/>
    </source>
</evidence>
<dbReference type="InterPro" id="IPR008395">
    <property type="entry name" value="Agenet-like_dom"/>
</dbReference>
<evidence type="ECO:0000256" key="1">
    <source>
        <dbReference type="SAM" id="SignalP"/>
    </source>
</evidence>
<dbReference type="InterPro" id="IPR016197">
    <property type="entry name" value="Chromo-like_dom_sf"/>
</dbReference>
<proteinExistence type="predicted"/>
<keyword evidence="5" id="KW-1185">Reference proteome</keyword>
<feature type="chain" id="PRO_5024851554" evidence="1">
    <location>
        <begin position="21"/>
        <end position="384"/>
    </location>
</feature>
<dbReference type="EMBL" id="AP021861">
    <property type="protein sequence ID" value="BBO36462.1"/>
    <property type="molecule type" value="Genomic_DNA"/>
</dbReference>
<dbReference type="SUPFAM" id="SSF54160">
    <property type="entry name" value="Chromo domain-like"/>
    <property type="match status" value="2"/>
</dbReference>